<keyword evidence="2" id="KW-1185">Reference proteome</keyword>
<sequence length="216" mass="22629">MPSITPVLEPYITTYPRLQAAYDTAGHAIPTPVDDDTLCELSALVCFLQFHRSPAKGAPLAAALKLQAEVNVLAVGGVAVAANNTDNGADALDRHAAQRADDLAARVNDLVDALAIAQLAPLNCASHLLRQPIITITVPGVPLPPGFPHQFDDASAIAGVSEAQLAGYITYRRAGFPARLLPPGVALAPVPATVEKDDLVRAVRTLLGLESVTHSW</sequence>
<evidence type="ECO:0000313" key="1">
    <source>
        <dbReference type="EMBL" id="WOO76846.1"/>
    </source>
</evidence>
<reference evidence="1" key="1">
    <citation type="submission" date="2023-10" db="EMBL/GenBank/DDBJ databases">
        <authorList>
            <person name="Noh H."/>
        </authorList>
    </citation>
    <scope>NUCLEOTIDE SEQUENCE</scope>
    <source>
        <strain evidence="1">DUCC4014</strain>
    </source>
</reference>
<organism evidence="1 2">
    <name type="scientific">Vanrija pseudolonga</name>
    <dbReference type="NCBI Taxonomy" id="143232"/>
    <lineage>
        <taxon>Eukaryota</taxon>
        <taxon>Fungi</taxon>
        <taxon>Dikarya</taxon>
        <taxon>Basidiomycota</taxon>
        <taxon>Agaricomycotina</taxon>
        <taxon>Tremellomycetes</taxon>
        <taxon>Trichosporonales</taxon>
        <taxon>Trichosporonaceae</taxon>
        <taxon>Vanrija</taxon>
    </lineage>
</organism>
<evidence type="ECO:0000313" key="2">
    <source>
        <dbReference type="Proteomes" id="UP000827549"/>
    </source>
</evidence>
<protein>
    <submittedName>
        <fullName evidence="1">Uncharacterized protein</fullName>
    </submittedName>
</protein>
<dbReference type="EMBL" id="CP086714">
    <property type="protein sequence ID" value="WOO76846.1"/>
    <property type="molecule type" value="Genomic_DNA"/>
</dbReference>
<dbReference type="GeneID" id="87803719"/>
<name>A0AAF0Y3C4_9TREE</name>
<accession>A0AAF0Y3C4</accession>
<dbReference type="RefSeq" id="XP_062622878.1">
    <property type="nucleotide sequence ID" value="XM_062766894.1"/>
</dbReference>
<gene>
    <name evidence="1" type="ORF">LOC62_01G000461</name>
</gene>
<proteinExistence type="predicted"/>
<dbReference type="Proteomes" id="UP000827549">
    <property type="component" value="Chromosome 1"/>
</dbReference>
<dbReference type="AlphaFoldDB" id="A0AAF0Y3C4"/>